<keyword evidence="1" id="KW-0175">Coiled coil</keyword>
<sequence length="192" mass="22594">MKKFMNRKQLGMTILLIGLIVVLYGAQIGLNNKLKFASLTAYNIKEFKEFNIEKTNYCYSLPDNWFIEEKKYPGNYILDHKDLKSDELGINGYIQILSSDKTIKEIVLKDKEKIENKIEDYEKVQLEIKGRESIKVTYKEKLKAGKTIFFIVYYLKLDENKIAKVSFNVEENKYKEDFNDIFEAIVDSINKK</sequence>
<protein>
    <recommendedName>
        <fullName evidence="4">PsbP protein</fullName>
    </recommendedName>
</protein>
<accession>A0A1M4TBT1</accession>
<dbReference type="EMBL" id="FQVM01000002">
    <property type="protein sequence ID" value="SHE41697.1"/>
    <property type="molecule type" value="Genomic_DNA"/>
</dbReference>
<gene>
    <name evidence="2" type="ORF">SAMN05443638_102107</name>
</gene>
<evidence type="ECO:0000313" key="2">
    <source>
        <dbReference type="EMBL" id="SHE41697.1"/>
    </source>
</evidence>
<organism evidence="2 3">
    <name type="scientific">Clostridium fallax</name>
    <dbReference type="NCBI Taxonomy" id="1533"/>
    <lineage>
        <taxon>Bacteria</taxon>
        <taxon>Bacillati</taxon>
        <taxon>Bacillota</taxon>
        <taxon>Clostridia</taxon>
        <taxon>Eubacteriales</taxon>
        <taxon>Clostridiaceae</taxon>
        <taxon>Clostridium</taxon>
    </lineage>
</organism>
<keyword evidence="3" id="KW-1185">Reference proteome</keyword>
<dbReference type="STRING" id="1533.SAMN05443638_102107"/>
<evidence type="ECO:0000313" key="3">
    <source>
        <dbReference type="Proteomes" id="UP000184035"/>
    </source>
</evidence>
<dbReference type="AlphaFoldDB" id="A0A1M4TBT1"/>
<feature type="coiled-coil region" evidence="1">
    <location>
        <begin position="104"/>
        <end position="131"/>
    </location>
</feature>
<evidence type="ECO:0008006" key="4">
    <source>
        <dbReference type="Google" id="ProtNLM"/>
    </source>
</evidence>
<evidence type="ECO:0000256" key="1">
    <source>
        <dbReference type="SAM" id="Coils"/>
    </source>
</evidence>
<name>A0A1M4TBT1_9CLOT</name>
<reference evidence="2 3" key="1">
    <citation type="submission" date="2016-11" db="EMBL/GenBank/DDBJ databases">
        <authorList>
            <person name="Jaros S."/>
            <person name="Januszkiewicz K."/>
            <person name="Wedrychowicz H."/>
        </authorList>
    </citation>
    <scope>NUCLEOTIDE SEQUENCE [LARGE SCALE GENOMIC DNA]</scope>
    <source>
        <strain evidence="2 3">DSM 2631</strain>
    </source>
</reference>
<proteinExistence type="predicted"/>
<dbReference type="RefSeq" id="WP_083573429.1">
    <property type="nucleotide sequence ID" value="NZ_FQVM01000002.1"/>
</dbReference>
<dbReference type="OrthoDB" id="1739449at2"/>
<dbReference type="Proteomes" id="UP000184035">
    <property type="component" value="Unassembled WGS sequence"/>
</dbReference>